<reference evidence="3" key="1">
    <citation type="submission" date="2022-07" db="EMBL/GenBank/DDBJ databases">
        <title>Genome Sequence of Agrocybe chaxingu.</title>
        <authorList>
            <person name="Buettner E."/>
        </authorList>
    </citation>
    <scope>NUCLEOTIDE SEQUENCE</scope>
    <source>
        <strain evidence="3">MP-N11</strain>
    </source>
</reference>
<dbReference type="OrthoDB" id="3254913at2759"/>
<organism evidence="3 4">
    <name type="scientific">Agrocybe chaxingu</name>
    <dbReference type="NCBI Taxonomy" id="84603"/>
    <lineage>
        <taxon>Eukaryota</taxon>
        <taxon>Fungi</taxon>
        <taxon>Dikarya</taxon>
        <taxon>Basidiomycota</taxon>
        <taxon>Agaricomycotina</taxon>
        <taxon>Agaricomycetes</taxon>
        <taxon>Agaricomycetidae</taxon>
        <taxon>Agaricales</taxon>
        <taxon>Agaricineae</taxon>
        <taxon>Strophariaceae</taxon>
        <taxon>Agrocybe</taxon>
    </lineage>
</organism>
<dbReference type="EMBL" id="JANKHO010000869">
    <property type="protein sequence ID" value="KAJ3505556.1"/>
    <property type="molecule type" value="Genomic_DNA"/>
</dbReference>
<accession>A0A9W8K4M2</accession>
<protein>
    <submittedName>
        <fullName evidence="3">Uncharacterized protein</fullName>
    </submittedName>
</protein>
<evidence type="ECO:0000256" key="2">
    <source>
        <dbReference type="SAM" id="MobiDB-lite"/>
    </source>
</evidence>
<proteinExistence type="predicted"/>
<keyword evidence="1" id="KW-0175">Coiled coil</keyword>
<evidence type="ECO:0000313" key="4">
    <source>
        <dbReference type="Proteomes" id="UP001148786"/>
    </source>
</evidence>
<feature type="coiled-coil region" evidence="1">
    <location>
        <begin position="69"/>
        <end position="110"/>
    </location>
</feature>
<gene>
    <name evidence="3" type="ORF">NLJ89_g7353</name>
</gene>
<keyword evidence="4" id="KW-1185">Reference proteome</keyword>
<evidence type="ECO:0000313" key="3">
    <source>
        <dbReference type="EMBL" id="KAJ3505556.1"/>
    </source>
</evidence>
<comment type="caution">
    <text evidence="3">The sequence shown here is derived from an EMBL/GenBank/DDBJ whole genome shotgun (WGS) entry which is preliminary data.</text>
</comment>
<dbReference type="Proteomes" id="UP001148786">
    <property type="component" value="Unassembled WGS sequence"/>
</dbReference>
<feature type="region of interest" description="Disordered" evidence="2">
    <location>
        <begin position="1"/>
        <end position="64"/>
    </location>
</feature>
<sequence>MSSSEKPVQEHHGDTGVSPVPIDPPREERVPVLKDLPEIPTPDLSFDLSSILGPSNPEEEKVQKRASSVLKLARENERLQAELKAMTERIEAAERRRAQLAEKEQKIMEEPSS</sequence>
<feature type="compositionally biased region" description="Basic and acidic residues" evidence="2">
    <location>
        <begin position="24"/>
        <end position="37"/>
    </location>
</feature>
<name>A0A9W8K4M2_9AGAR</name>
<dbReference type="AlphaFoldDB" id="A0A9W8K4M2"/>
<evidence type="ECO:0000256" key="1">
    <source>
        <dbReference type="SAM" id="Coils"/>
    </source>
</evidence>